<dbReference type="Proteomes" id="UP000578449">
    <property type="component" value="Unassembled WGS sequence"/>
</dbReference>
<dbReference type="PANTHER" id="PTHR30466">
    <property type="entry name" value="FLAVIN REDUCTASE"/>
    <property type="match status" value="1"/>
</dbReference>
<dbReference type="Pfam" id="PF01613">
    <property type="entry name" value="Flavin_Reduct"/>
    <property type="match status" value="1"/>
</dbReference>
<gene>
    <name evidence="4" type="ORF">HNP84_008170</name>
</gene>
<proteinExistence type="inferred from homology"/>
<evidence type="ECO:0000313" key="5">
    <source>
        <dbReference type="Proteomes" id="UP000578449"/>
    </source>
</evidence>
<keyword evidence="5" id="KW-1185">Reference proteome</keyword>
<dbReference type="EMBL" id="JACHGN010000023">
    <property type="protein sequence ID" value="MBB5138416.1"/>
    <property type="molecule type" value="Genomic_DNA"/>
</dbReference>
<accession>A0A840PHW0</accession>
<name>A0A840PHW0_9ACTN</name>
<feature type="domain" description="Flavin reductase like" evidence="3">
    <location>
        <begin position="18"/>
        <end position="161"/>
    </location>
</feature>
<evidence type="ECO:0000256" key="2">
    <source>
        <dbReference type="ARBA" id="ARBA00023002"/>
    </source>
</evidence>
<dbReference type="InterPro" id="IPR050268">
    <property type="entry name" value="NADH-dep_flavin_reductase"/>
</dbReference>
<evidence type="ECO:0000259" key="3">
    <source>
        <dbReference type="SMART" id="SM00903"/>
    </source>
</evidence>
<reference evidence="4 5" key="1">
    <citation type="submission" date="2020-08" db="EMBL/GenBank/DDBJ databases">
        <title>Genomic Encyclopedia of Type Strains, Phase IV (KMG-IV): sequencing the most valuable type-strain genomes for metagenomic binning, comparative biology and taxonomic classification.</title>
        <authorList>
            <person name="Goeker M."/>
        </authorList>
    </citation>
    <scope>NUCLEOTIDE SEQUENCE [LARGE SCALE GENOMIC DNA]</scope>
    <source>
        <strain evidence="4 5">DSM 45615</strain>
    </source>
</reference>
<comment type="caution">
    <text evidence="4">The sequence shown here is derived from an EMBL/GenBank/DDBJ whole genome shotgun (WGS) entry which is preliminary data.</text>
</comment>
<dbReference type="AlphaFoldDB" id="A0A840PHW0"/>
<comment type="similarity">
    <text evidence="1">Belongs to the non-flavoprotein flavin reductase family.</text>
</comment>
<evidence type="ECO:0000256" key="1">
    <source>
        <dbReference type="ARBA" id="ARBA00008898"/>
    </source>
</evidence>
<dbReference type="SUPFAM" id="SSF50475">
    <property type="entry name" value="FMN-binding split barrel"/>
    <property type="match status" value="1"/>
</dbReference>
<evidence type="ECO:0000313" key="4">
    <source>
        <dbReference type="EMBL" id="MBB5138416.1"/>
    </source>
</evidence>
<dbReference type="PANTHER" id="PTHR30466:SF11">
    <property type="entry name" value="FLAVIN-DEPENDENT MONOOXYGENASE, REDUCTASE SUBUNIT HSAB"/>
    <property type="match status" value="1"/>
</dbReference>
<sequence>MIEMEPVGDDVRLLKQAFGCFPSGVAAICALVEGEPVGMVASSFTSVSIRPPLVSVCMQDTSATWPRLRGRARIGVSVLAEDHEETCLRLARKEGDRFGGVRWEAGREGEVFLPGASAWLDCSLYAEHPAGDHSIVLLEIHRLGSEPGTPPLVFHGSRFRRLMAV</sequence>
<dbReference type="InterPro" id="IPR002563">
    <property type="entry name" value="Flavin_Rdtase-like_dom"/>
</dbReference>
<protein>
    <submittedName>
        <fullName evidence="4">Flavin reductase (DIM6/NTAB) family NADH-FMN oxidoreductase RutF</fullName>
    </submittedName>
</protein>
<organism evidence="4 5">
    <name type="scientific">Thermocatellispora tengchongensis</name>
    <dbReference type="NCBI Taxonomy" id="1073253"/>
    <lineage>
        <taxon>Bacteria</taxon>
        <taxon>Bacillati</taxon>
        <taxon>Actinomycetota</taxon>
        <taxon>Actinomycetes</taxon>
        <taxon>Streptosporangiales</taxon>
        <taxon>Streptosporangiaceae</taxon>
        <taxon>Thermocatellispora</taxon>
    </lineage>
</organism>
<dbReference type="GO" id="GO:0010181">
    <property type="term" value="F:FMN binding"/>
    <property type="evidence" value="ECO:0007669"/>
    <property type="project" value="InterPro"/>
</dbReference>
<dbReference type="Gene3D" id="2.30.110.10">
    <property type="entry name" value="Electron Transport, Fmn-binding Protein, Chain A"/>
    <property type="match status" value="1"/>
</dbReference>
<dbReference type="InterPro" id="IPR012349">
    <property type="entry name" value="Split_barrel_FMN-bd"/>
</dbReference>
<keyword evidence="2" id="KW-0560">Oxidoreductase</keyword>
<dbReference type="RefSeq" id="WP_185055288.1">
    <property type="nucleotide sequence ID" value="NZ_BAABIX010000019.1"/>
</dbReference>
<dbReference type="GO" id="GO:0042602">
    <property type="term" value="F:riboflavin reductase (NADPH) activity"/>
    <property type="evidence" value="ECO:0007669"/>
    <property type="project" value="TreeGrafter"/>
</dbReference>
<dbReference type="SMART" id="SM00903">
    <property type="entry name" value="Flavin_Reduct"/>
    <property type="match status" value="1"/>
</dbReference>